<keyword evidence="2" id="KW-1185">Reference proteome</keyword>
<protein>
    <submittedName>
        <fullName evidence="1">Uncharacterized protein</fullName>
    </submittedName>
</protein>
<name>A0AAV2DVT5_9ROSI</name>
<dbReference type="AlphaFoldDB" id="A0AAV2DVT5"/>
<reference evidence="1 2" key="1">
    <citation type="submission" date="2024-04" db="EMBL/GenBank/DDBJ databases">
        <authorList>
            <person name="Fracassetti M."/>
        </authorList>
    </citation>
    <scope>NUCLEOTIDE SEQUENCE [LARGE SCALE GENOMIC DNA]</scope>
</reference>
<sequence length="91" mass="10090">MGNSNIPFSIQRSTDMLGKQTMSMIFLHRVLDDIDSGRGIKTHVILLEAHIPCQCQTLCNSFEFGTGDGTDAQVADKSTHIMSHYIKSFIS</sequence>
<evidence type="ECO:0000313" key="2">
    <source>
        <dbReference type="Proteomes" id="UP001497516"/>
    </source>
</evidence>
<evidence type="ECO:0000313" key="1">
    <source>
        <dbReference type="EMBL" id="CAL1377781.1"/>
    </source>
</evidence>
<organism evidence="1 2">
    <name type="scientific">Linum trigynum</name>
    <dbReference type="NCBI Taxonomy" id="586398"/>
    <lineage>
        <taxon>Eukaryota</taxon>
        <taxon>Viridiplantae</taxon>
        <taxon>Streptophyta</taxon>
        <taxon>Embryophyta</taxon>
        <taxon>Tracheophyta</taxon>
        <taxon>Spermatophyta</taxon>
        <taxon>Magnoliopsida</taxon>
        <taxon>eudicotyledons</taxon>
        <taxon>Gunneridae</taxon>
        <taxon>Pentapetalae</taxon>
        <taxon>rosids</taxon>
        <taxon>fabids</taxon>
        <taxon>Malpighiales</taxon>
        <taxon>Linaceae</taxon>
        <taxon>Linum</taxon>
    </lineage>
</organism>
<dbReference type="EMBL" id="OZ034816">
    <property type="protein sequence ID" value="CAL1377781.1"/>
    <property type="molecule type" value="Genomic_DNA"/>
</dbReference>
<proteinExistence type="predicted"/>
<accession>A0AAV2DVT5</accession>
<dbReference type="Proteomes" id="UP001497516">
    <property type="component" value="Chromosome 3"/>
</dbReference>
<gene>
    <name evidence="1" type="ORF">LTRI10_LOCUS19407</name>
</gene>